<sequence>MNAKVESSMSAKQREVNKTQPSDSSRPVALQKREKYPPPHGAQHRQDALWEGGNEALPPMWTEYEVEGDGQPLHLDSAVFMTTSHRLLPGVRLDYPGLLIPGCEWYISPLGRSYFVNHNTRTTSWKKPTIERPAGSLMPERIIRNGGPRYNGNLACLGTSGDILSISNSSIRQWTRAGQPVGKPLDYKGGVVITISVSPDGLMVVGACGDGRVRLWNIEEGSLVGHPWEGNNDEVLCLDWSPNGAEVVGGLQDGTIRRWNTTTGRQLTPPIKRSDKWVWAIRYSPQGDRFASSGNEEIIRVWSKDGELLIEISGHDKWVASLCWSKDGAHIFSGSYDHTIRKWQSIDGKELVVIQGHSNGVTSLCLSPDGAHLVSASIDYSIRIWDLETNQQLGEPLWHDDRVFAIAVSFDGQYIASSIFGLHAQIYVWNLEAALERARVDGDDIASNAKLKGRAAESRDISVAPRQQSNNRGVVRYDNDFWGDGTNRTPRHSENTSFLPRLRDFFGFPRSSTQPINASPSIQLQPRRLNFSSFPVKFARRPVDIAPCREEDRYGITPESDAEAAAAMLRTNSNTVDNAMAHGRATTMAQGSQGQSAWGKSSILDAGEPSYLIGCCGFYLVRRRPRSN</sequence>
<name>A0A0D0B777_9AGAM</name>
<feature type="compositionally biased region" description="Polar residues" evidence="4">
    <location>
        <begin position="1"/>
        <end position="11"/>
    </location>
</feature>
<dbReference type="InParanoid" id="A0A0D0B777"/>
<proteinExistence type="predicted"/>
<organism evidence="6 7">
    <name type="scientific">Suillus luteus UH-Slu-Lm8-n1</name>
    <dbReference type="NCBI Taxonomy" id="930992"/>
    <lineage>
        <taxon>Eukaryota</taxon>
        <taxon>Fungi</taxon>
        <taxon>Dikarya</taxon>
        <taxon>Basidiomycota</taxon>
        <taxon>Agaricomycotina</taxon>
        <taxon>Agaricomycetes</taxon>
        <taxon>Agaricomycetidae</taxon>
        <taxon>Boletales</taxon>
        <taxon>Suillineae</taxon>
        <taxon>Suillaceae</taxon>
        <taxon>Suillus</taxon>
    </lineage>
</organism>
<dbReference type="Gene3D" id="2.130.10.10">
    <property type="entry name" value="YVTN repeat-like/Quinoprotein amine dehydrogenase"/>
    <property type="match status" value="2"/>
</dbReference>
<dbReference type="HOGENOM" id="CLU_000288_57_33_1"/>
<feature type="repeat" description="WD" evidence="3">
    <location>
        <begin position="228"/>
        <end position="269"/>
    </location>
</feature>
<keyword evidence="7" id="KW-1185">Reference proteome</keyword>
<dbReference type="SMART" id="SM00320">
    <property type="entry name" value="WD40"/>
    <property type="match status" value="6"/>
</dbReference>
<dbReference type="InterPro" id="IPR020472">
    <property type="entry name" value="WD40_PAC1"/>
</dbReference>
<dbReference type="PROSITE" id="PS50020">
    <property type="entry name" value="WW_DOMAIN_2"/>
    <property type="match status" value="1"/>
</dbReference>
<dbReference type="Pfam" id="PF00400">
    <property type="entry name" value="WD40"/>
    <property type="match status" value="6"/>
</dbReference>
<feature type="repeat" description="WD" evidence="3">
    <location>
        <begin position="271"/>
        <end position="303"/>
    </location>
</feature>
<evidence type="ECO:0000256" key="4">
    <source>
        <dbReference type="SAM" id="MobiDB-lite"/>
    </source>
</evidence>
<dbReference type="PANTHER" id="PTHR19848">
    <property type="entry name" value="WD40 REPEAT PROTEIN"/>
    <property type="match status" value="1"/>
</dbReference>
<dbReference type="CDD" id="cd00200">
    <property type="entry name" value="WD40"/>
    <property type="match status" value="1"/>
</dbReference>
<dbReference type="PROSITE" id="PS00678">
    <property type="entry name" value="WD_REPEATS_1"/>
    <property type="match status" value="2"/>
</dbReference>
<dbReference type="InterPro" id="IPR011047">
    <property type="entry name" value="Quinoprotein_ADH-like_sf"/>
</dbReference>
<dbReference type="PROSITE" id="PS50082">
    <property type="entry name" value="WD_REPEATS_2"/>
    <property type="match status" value="5"/>
</dbReference>
<dbReference type="OrthoDB" id="284782at2759"/>
<protein>
    <recommendedName>
        <fullName evidence="5">WW domain-containing protein</fullName>
    </recommendedName>
</protein>
<keyword evidence="2" id="KW-0677">Repeat</keyword>
<dbReference type="CDD" id="cd00201">
    <property type="entry name" value="WW"/>
    <property type="match status" value="1"/>
</dbReference>
<reference evidence="6 7" key="1">
    <citation type="submission" date="2014-04" db="EMBL/GenBank/DDBJ databases">
        <authorList>
            <consortium name="DOE Joint Genome Institute"/>
            <person name="Kuo A."/>
            <person name="Ruytinx J."/>
            <person name="Rineau F."/>
            <person name="Colpaert J."/>
            <person name="Kohler A."/>
            <person name="Nagy L.G."/>
            <person name="Floudas D."/>
            <person name="Copeland A."/>
            <person name="Barry K.W."/>
            <person name="Cichocki N."/>
            <person name="Veneault-Fourrey C."/>
            <person name="LaButti K."/>
            <person name="Lindquist E.A."/>
            <person name="Lipzen A."/>
            <person name="Lundell T."/>
            <person name="Morin E."/>
            <person name="Murat C."/>
            <person name="Sun H."/>
            <person name="Tunlid A."/>
            <person name="Henrissat B."/>
            <person name="Grigoriev I.V."/>
            <person name="Hibbett D.S."/>
            <person name="Martin F."/>
            <person name="Nordberg H.P."/>
            <person name="Cantor M.N."/>
            <person name="Hua S.X."/>
        </authorList>
    </citation>
    <scope>NUCLEOTIDE SEQUENCE [LARGE SCALE GENOMIC DNA]</scope>
    <source>
        <strain evidence="6 7">UH-Slu-Lm8-n1</strain>
    </source>
</reference>
<feature type="repeat" description="WD" evidence="3">
    <location>
        <begin position="312"/>
        <end position="353"/>
    </location>
</feature>
<evidence type="ECO:0000313" key="6">
    <source>
        <dbReference type="EMBL" id="KIK42307.1"/>
    </source>
</evidence>
<accession>A0A0D0B777</accession>
<keyword evidence="1 3" id="KW-0853">WD repeat</keyword>
<feature type="domain" description="WW" evidence="5">
    <location>
        <begin position="97"/>
        <end position="130"/>
    </location>
</feature>
<dbReference type="Proteomes" id="UP000054485">
    <property type="component" value="Unassembled WGS sequence"/>
</dbReference>
<dbReference type="EMBL" id="KN835242">
    <property type="protein sequence ID" value="KIK42307.1"/>
    <property type="molecule type" value="Genomic_DNA"/>
</dbReference>
<evidence type="ECO:0000256" key="2">
    <source>
        <dbReference type="ARBA" id="ARBA00022737"/>
    </source>
</evidence>
<feature type="repeat" description="WD" evidence="3">
    <location>
        <begin position="185"/>
        <end position="226"/>
    </location>
</feature>
<dbReference type="Pfam" id="PF00397">
    <property type="entry name" value="WW"/>
    <property type="match status" value="1"/>
</dbReference>
<dbReference type="InterPro" id="IPR015943">
    <property type="entry name" value="WD40/YVTN_repeat-like_dom_sf"/>
</dbReference>
<dbReference type="InterPro" id="IPR001202">
    <property type="entry name" value="WW_dom"/>
</dbReference>
<dbReference type="PROSITE" id="PS50294">
    <property type="entry name" value="WD_REPEATS_REGION"/>
    <property type="match status" value="3"/>
</dbReference>
<dbReference type="InterPro" id="IPR001680">
    <property type="entry name" value="WD40_rpt"/>
</dbReference>
<feature type="region of interest" description="Disordered" evidence="4">
    <location>
        <begin position="1"/>
        <end position="46"/>
    </location>
</feature>
<evidence type="ECO:0000256" key="1">
    <source>
        <dbReference type="ARBA" id="ARBA00022574"/>
    </source>
</evidence>
<dbReference type="PRINTS" id="PR00320">
    <property type="entry name" value="GPROTEINBRPT"/>
</dbReference>
<dbReference type="SMART" id="SM00456">
    <property type="entry name" value="WW"/>
    <property type="match status" value="1"/>
</dbReference>
<gene>
    <name evidence="6" type="ORF">CY34DRAFT_805051</name>
</gene>
<evidence type="ECO:0000259" key="5">
    <source>
        <dbReference type="PROSITE" id="PS50020"/>
    </source>
</evidence>
<dbReference type="AlphaFoldDB" id="A0A0D0B777"/>
<dbReference type="InterPro" id="IPR019775">
    <property type="entry name" value="WD40_repeat_CS"/>
</dbReference>
<dbReference type="PANTHER" id="PTHR19848:SF8">
    <property type="entry name" value="F-BOX AND WD REPEAT DOMAIN CONTAINING 7"/>
    <property type="match status" value="1"/>
</dbReference>
<evidence type="ECO:0000313" key="7">
    <source>
        <dbReference type="Proteomes" id="UP000054485"/>
    </source>
</evidence>
<dbReference type="SUPFAM" id="SSF50998">
    <property type="entry name" value="Quinoprotein alcohol dehydrogenase-like"/>
    <property type="match status" value="1"/>
</dbReference>
<evidence type="ECO:0000256" key="3">
    <source>
        <dbReference type="PROSITE-ProRule" id="PRU00221"/>
    </source>
</evidence>
<reference evidence="7" key="2">
    <citation type="submission" date="2015-01" db="EMBL/GenBank/DDBJ databases">
        <title>Evolutionary Origins and Diversification of the Mycorrhizal Mutualists.</title>
        <authorList>
            <consortium name="DOE Joint Genome Institute"/>
            <consortium name="Mycorrhizal Genomics Consortium"/>
            <person name="Kohler A."/>
            <person name="Kuo A."/>
            <person name="Nagy L.G."/>
            <person name="Floudas D."/>
            <person name="Copeland A."/>
            <person name="Barry K.W."/>
            <person name="Cichocki N."/>
            <person name="Veneault-Fourrey C."/>
            <person name="LaButti K."/>
            <person name="Lindquist E.A."/>
            <person name="Lipzen A."/>
            <person name="Lundell T."/>
            <person name="Morin E."/>
            <person name="Murat C."/>
            <person name="Riley R."/>
            <person name="Ohm R."/>
            <person name="Sun H."/>
            <person name="Tunlid A."/>
            <person name="Henrissat B."/>
            <person name="Grigoriev I.V."/>
            <person name="Hibbett D.S."/>
            <person name="Martin F."/>
        </authorList>
    </citation>
    <scope>NUCLEOTIDE SEQUENCE [LARGE SCALE GENOMIC DNA]</scope>
    <source>
        <strain evidence="7">UH-Slu-Lm8-n1</strain>
    </source>
</reference>
<feature type="repeat" description="WD" evidence="3">
    <location>
        <begin position="354"/>
        <end position="395"/>
    </location>
</feature>
<dbReference type="STRING" id="930992.A0A0D0B777"/>
<dbReference type="Gene3D" id="2.20.70.10">
    <property type="match status" value="1"/>
</dbReference>